<evidence type="ECO:0008006" key="3">
    <source>
        <dbReference type="Google" id="ProtNLM"/>
    </source>
</evidence>
<name>A0ABP6YKV1_9PSEU</name>
<accession>A0ABP6YKV1</accession>
<dbReference type="EMBL" id="BAAAZN010000031">
    <property type="protein sequence ID" value="GAA3585402.1"/>
    <property type="molecule type" value="Genomic_DNA"/>
</dbReference>
<evidence type="ECO:0000313" key="2">
    <source>
        <dbReference type="Proteomes" id="UP001500689"/>
    </source>
</evidence>
<protein>
    <recommendedName>
        <fullName evidence="3">Cytotoxic translational repressor of toxin-antitoxin stability system</fullName>
    </recommendedName>
</protein>
<dbReference type="RefSeq" id="WP_344868981.1">
    <property type="nucleotide sequence ID" value="NZ_BAAAZN010000031.1"/>
</dbReference>
<organism evidence="1 2">
    <name type="scientific">Amycolatopsis ultiminotia</name>
    <dbReference type="NCBI Taxonomy" id="543629"/>
    <lineage>
        <taxon>Bacteria</taxon>
        <taxon>Bacillati</taxon>
        <taxon>Actinomycetota</taxon>
        <taxon>Actinomycetes</taxon>
        <taxon>Pseudonocardiales</taxon>
        <taxon>Pseudonocardiaceae</taxon>
        <taxon>Amycolatopsis</taxon>
    </lineage>
</organism>
<dbReference type="Proteomes" id="UP001500689">
    <property type="component" value="Unassembled WGS sequence"/>
</dbReference>
<proteinExistence type="predicted"/>
<keyword evidence="2" id="KW-1185">Reference proteome</keyword>
<sequence length="139" mass="15919">MSGRFPEPTRKDHQAFCRTEEWVEVRNARGKTGHHATYELTLPDGWILRTRISHPPNRQVYGKNLWAHVLRDQLDVTEDEFWACVRDRTRPARGVTVENEDAIPVAIVSQLLANGVDEAEIRGMSKAAAIERMTRIWSG</sequence>
<comment type="caution">
    <text evidence="1">The sequence shown here is derived from an EMBL/GenBank/DDBJ whole genome shotgun (WGS) entry which is preliminary data.</text>
</comment>
<gene>
    <name evidence="1" type="ORF">GCM10022222_82460</name>
</gene>
<evidence type="ECO:0000313" key="1">
    <source>
        <dbReference type="EMBL" id="GAA3585402.1"/>
    </source>
</evidence>
<reference evidence="2" key="1">
    <citation type="journal article" date="2019" name="Int. J. Syst. Evol. Microbiol.">
        <title>The Global Catalogue of Microorganisms (GCM) 10K type strain sequencing project: providing services to taxonomists for standard genome sequencing and annotation.</title>
        <authorList>
            <consortium name="The Broad Institute Genomics Platform"/>
            <consortium name="The Broad Institute Genome Sequencing Center for Infectious Disease"/>
            <person name="Wu L."/>
            <person name="Ma J."/>
        </authorList>
    </citation>
    <scope>NUCLEOTIDE SEQUENCE [LARGE SCALE GENOMIC DNA]</scope>
    <source>
        <strain evidence="2">JCM 16898</strain>
    </source>
</reference>